<evidence type="ECO:0000313" key="3">
    <source>
        <dbReference type="Proteomes" id="UP001186944"/>
    </source>
</evidence>
<evidence type="ECO:0000313" key="2">
    <source>
        <dbReference type="EMBL" id="KAK3098378.1"/>
    </source>
</evidence>
<feature type="region of interest" description="Disordered" evidence="1">
    <location>
        <begin position="41"/>
        <end position="64"/>
    </location>
</feature>
<feature type="compositionally biased region" description="Polar residues" evidence="1">
    <location>
        <begin position="162"/>
        <end position="171"/>
    </location>
</feature>
<feature type="compositionally biased region" description="Polar residues" evidence="1">
    <location>
        <begin position="48"/>
        <end position="57"/>
    </location>
</feature>
<evidence type="ECO:0000256" key="1">
    <source>
        <dbReference type="SAM" id="MobiDB-lite"/>
    </source>
</evidence>
<keyword evidence="3" id="KW-1185">Reference proteome</keyword>
<feature type="region of interest" description="Disordered" evidence="1">
    <location>
        <begin position="162"/>
        <end position="193"/>
    </location>
</feature>
<comment type="caution">
    <text evidence="2">The sequence shown here is derived from an EMBL/GenBank/DDBJ whole genome shotgun (WGS) entry which is preliminary data.</text>
</comment>
<dbReference type="Proteomes" id="UP001186944">
    <property type="component" value="Unassembled WGS sequence"/>
</dbReference>
<gene>
    <name evidence="2" type="ORF">FSP39_018960</name>
</gene>
<organism evidence="2 3">
    <name type="scientific">Pinctada imbricata</name>
    <name type="common">Atlantic pearl-oyster</name>
    <name type="synonym">Pinctada martensii</name>
    <dbReference type="NCBI Taxonomy" id="66713"/>
    <lineage>
        <taxon>Eukaryota</taxon>
        <taxon>Metazoa</taxon>
        <taxon>Spiralia</taxon>
        <taxon>Lophotrochozoa</taxon>
        <taxon>Mollusca</taxon>
        <taxon>Bivalvia</taxon>
        <taxon>Autobranchia</taxon>
        <taxon>Pteriomorphia</taxon>
        <taxon>Pterioida</taxon>
        <taxon>Pterioidea</taxon>
        <taxon>Pteriidae</taxon>
        <taxon>Pinctada</taxon>
    </lineage>
</organism>
<protein>
    <submittedName>
        <fullName evidence="2">Uncharacterized protein</fullName>
    </submittedName>
</protein>
<feature type="compositionally biased region" description="Low complexity" evidence="1">
    <location>
        <begin position="10"/>
        <end position="21"/>
    </location>
</feature>
<dbReference type="AlphaFoldDB" id="A0AA88Y597"/>
<sequence length="193" mass="21435">MSVDWKRQQGEQSGGSSTSTTPKPIFEKTYKHFPARKIIKHQGRYDFQKNSSRNSPLKTPRIDPSPIRALVTQAHSDPFPRNNKFITSQRINGSVQLDHYAAPRDQHLAPLILPSIDLSTQDKMDAFTTSRMNMGTRSKIETSTAGSNATRNGTVRKGLKLQSEQTASHMHTTIGGHTPPPNSAEPPHKISAR</sequence>
<feature type="region of interest" description="Disordered" evidence="1">
    <location>
        <begin position="1"/>
        <end position="27"/>
    </location>
</feature>
<accession>A0AA88Y597</accession>
<proteinExistence type="predicted"/>
<dbReference type="EMBL" id="VSWD01000007">
    <property type="protein sequence ID" value="KAK3098378.1"/>
    <property type="molecule type" value="Genomic_DNA"/>
</dbReference>
<name>A0AA88Y597_PINIB</name>
<reference evidence="2" key="1">
    <citation type="submission" date="2019-08" db="EMBL/GenBank/DDBJ databases">
        <title>The improved chromosome-level genome for the pearl oyster Pinctada fucata martensii using PacBio sequencing and Hi-C.</title>
        <authorList>
            <person name="Zheng Z."/>
        </authorList>
    </citation>
    <scope>NUCLEOTIDE SEQUENCE</scope>
    <source>
        <strain evidence="2">ZZ-2019</strain>
        <tissue evidence="2">Adductor muscle</tissue>
    </source>
</reference>